<feature type="transmembrane region" description="Helical" evidence="4">
    <location>
        <begin position="348"/>
        <end position="369"/>
    </location>
</feature>
<evidence type="ECO:0000256" key="1">
    <source>
        <dbReference type="ARBA" id="ARBA00022692"/>
    </source>
</evidence>
<dbReference type="EMBL" id="NEVR01000002">
    <property type="protein sequence ID" value="OZI65755.1"/>
    <property type="molecule type" value="Genomic_DNA"/>
</dbReference>
<reference evidence="6 7" key="1">
    <citation type="submission" date="2017-05" db="EMBL/GenBank/DDBJ databases">
        <title>Complete and WGS of Bordetella genogroups.</title>
        <authorList>
            <person name="Spilker T."/>
            <person name="Lipuma J."/>
        </authorList>
    </citation>
    <scope>NUCLEOTIDE SEQUENCE [LARGE SCALE GENOMIC DNA]</scope>
    <source>
        <strain evidence="6 7">AU9795</strain>
    </source>
</reference>
<keyword evidence="7" id="KW-1185">Reference proteome</keyword>
<feature type="transmembrane region" description="Helical" evidence="4">
    <location>
        <begin position="219"/>
        <end position="240"/>
    </location>
</feature>
<keyword evidence="2 4" id="KW-1133">Transmembrane helix</keyword>
<dbReference type="SUPFAM" id="SSF103473">
    <property type="entry name" value="MFS general substrate transporter"/>
    <property type="match status" value="1"/>
</dbReference>
<organism evidence="6 7">
    <name type="scientific">Bordetella genomosp. 1</name>
    <dbReference type="NCBI Taxonomy" id="1395607"/>
    <lineage>
        <taxon>Bacteria</taxon>
        <taxon>Pseudomonadati</taxon>
        <taxon>Pseudomonadota</taxon>
        <taxon>Betaproteobacteria</taxon>
        <taxon>Burkholderiales</taxon>
        <taxon>Alcaligenaceae</taxon>
        <taxon>Bordetella</taxon>
    </lineage>
</organism>
<dbReference type="Pfam" id="PF06779">
    <property type="entry name" value="MFS_4"/>
    <property type="match status" value="1"/>
</dbReference>
<name>A0ABX4F1F5_9BORD</name>
<feature type="transmembrane region" description="Helical" evidence="4">
    <location>
        <begin position="123"/>
        <end position="141"/>
    </location>
</feature>
<gene>
    <name evidence="6" type="ORF">CAL27_12165</name>
</gene>
<evidence type="ECO:0000313" key="6">
    <source>
        <dbReference type="EMBL" id="OZI65755.1"/>
    </source>
</evidence>
<proteinExistence type="predicted"/>
<comment type="caution">
    <text evidence="6">The sequence shown here is derived from an EMBL/GenBank/DDBJ whole genome shotgun (WGS) entry which is preliminary data.</text>
</comment>
<feature type="transmembrane region" description="Helical" evidence="4">
    <location>
        <begin position="381"/>
        <end position="400"/>
    </location>
</feature>
<evidence type="ECO:0000259" key="5">
    <source>
        <dbReference type="PROSITE" id="PS50850"/>
    </source>
</evidence>
<keyword evidence="1 4" id="KW-0812">Transmembrane</keyword>
<keyword evidence="3 4" id="KW-0472">Membrane</keyword>
<feature type="domain" description="Major facilitator superfamily (MFS) profile" evidence="5">
    <location>
        <begin position="23"/>
        <end position="405"/>
    </location>
</feature>
<protein>
    <submittedName>
        <fullName evidence="6">MFS transporter</fullName>
    </submittedName>
</protein>
<dbReference type="RefSeq" id="WP_094831642.1">
    <property type="nucleotide sequence ID" value="NZ_NEVR01000002.1"/>
</dbReference>
<sequence>MSSETTIDSSAPPQRADARQLWRYMYAGAGASLASIGLARFVYTPLLPALLQAHWFSPADTVYLGAANLAGYLVGALAGRPLARRFDNVAVLRMMMVLVTLAFFACALPLSVAWFFAWRLLSGIAGGVIMVLVAASILPHVPPARRGLAGGAIFLGAGIGIAASGTLVPLLLDQGLSVTWIGLGVLSLLLTVSGWFCWPPSAERLPAGKTGAATVPTASVRPVMVFYAVYGLLALGFVPVMSFLVDYVARGLGAGAHTGASFWVIYGMGAIVGPVLYGALADRYGSAATLRGVLAVQAIVTAALVLTDNLLLIGVLSFILGTFPPGVVPLALARVARAVPDNAGAQGLVWTRATTVFAAFQAAAGYGYSALFNLSGGSHQLLYWLGAGAMALALLVDVAGSRRARLPA</sequence>
<accession>A0ABX4F1F5</accession>
<feature type="transmembrane region" description="Helical" evidence="4">
    <location>
        <begin position="95"/>
        <end position="117"/>
    </location>
</feature>
<evidence type="ECO:0000256" key="4">
    <source>
        <dbReference type="SAM" id="Phobius"/>
    </source>
</evidence>
<evidence type="ECO:0000256" key="2">
    <source>
        <dbReference type="ARBA" id="ARBA00022989"/>
    </source>
</evidence>
<dbReference type="InterPro" id="IPR010645">
    <property type="entry name" value="MFS_4"/>
</dbReference>
<feature type="transmembrane region" description="Helical" evidence="4">
    <location>
        <begin position="148"/>
        <end position="172"/>
    </location>
</feature>
<evidence type="ECO:0000256" key="3">
    <source>
        <dbReference type="ARBA" id="ARBA00023136"/>
    </source>
</evidence>
<dbReference type="PANTHER" id="PTHR23537">
    <property type="match status" value="1"/>
</dbReference>
<evidence type="ECO:0000313" key="7">
    <source>
        <dbReference type="Proteomes" id="UP000216354"/>
    </source>
</evidence>
<feature type="transmembrane region" description="Helical" evidence="4">
    <location>
        <begin position="312"/>
        <end position="336"/>
    </location>
</feature>
<feature type="transmembrane region" description="Helical" evidence="4">
    <location>
        <begin position="21"/>
        <end position="43"/>
    </location>
</feature>
<feature type="transmembrane region" description="Helical" evidence="4">
    <location>
        <begin position="178"/>
        <end position="198"/>
    </location>
</feature>
<feature type="transmembrane region" description="Helical" evidence="4">
    <location>
        <begin position="63"/>
        <end position="83"/>
    </location>
</feature>
<dbReference type="PANTHER" id="PTHR23537:SF1">
    <property type="entry name" value="SUGAR TRANSPORTER"/>
    <property type="match status" value="1"/>
</dbReference>
<dbReference type="PROSITE" id="PS50850">
    <property type="entry name" value="MFS"/>
    <property type="match status" value="1"/>
</dbReference>
<dbReference type="InterPro" id="IPR036259">
    <property type="entry name" value="MFS_trans_sf"/>
</dbReference>
<feature type="transmembrane region" description="Helical" evidence="4">
    <location>
        <begin position="260"/>
        <end position="281"/>
    </location>
</feature>
<dbReference type="InterPro" id="IPR020846">
    <property type="entry name" value="MFS_dom"/>
</dbReference>
<feature type="transmembrane region" description="Helical" evidence="4">
    <location>
        <begin position="288"/>
        <end position="306"/>
    </location>
</feature>
<dbReference type="Gene3D" id="1.20.1250.20">
    <property type="entry name" value="MFS general substrate transporter like domains"/>
    <property type="match status" value="2"/>
</dbReference>
<dbReference type="Proteomes" id="UP000216354">
    <property type="component" value="Unassembled WGS sequence"/>
</dbReference>